<evidence type="ECO:0000313" key="7">
    <source>
        <dbReference type="Proteomes" id="UP000036834"/>
    </source>
</evidence>
<dbReference type="InterPro" id="IPR051052">
    <property type="entry name" value="Diverse_substrate_MTase"/>
</dbReference>
<dbReference type="STRING" id="54915.ADS79_20405"/>
<dbReference type="PANTHER" id="PTHR44942:SF4">
    <property type="entry name" value="METHYLTRANSFERASE TYPE 11 DOMAIN-CONTAINING PROTEIN"/>
    <property type="match status" value="1"/>
</dbReference>
<name>A0A0K9YR28_9BACL</name>
<dbReference type="PANTHER" id="PTHR44942">
    <property type="entry name" value="METHYLTRANSF_11 DOMAIN-CONTAINING PROTEIN"/>
    <property type="match status" value="1"/>
</dbReference>
<dbReference type="Gene3D" id="3.40.50.150">
    <property type="entry name" value="Vaccinia Virus protein VP39"/>
    <property type="match status" value="1"/>
</dbReference>
<sequence length="267" mass="30171">MQKKDEIKQAVQQQFGKNAENYVHSKNHAKGSDLELLVEWLHPKKDCTVLDIATGGGHVARILAPHVDIVIAADLTREMLEAASRANREAKAENIIYVQADAEALPFLDESVDVVTCRIAAHHFPDPKAFVHEVSRVLRPGGAFLFIDNVAPEDSALASFVNRVEKMRDPSHVRCLSINEWRALHVSNGLTESKQRQRKKKFEFVPWVKRLSESLAQEEAIEQYLLAATEEQQAYLEMKIEHGRVLTHQIDEWMVLCYKTGGQSNGK</sequence>
<dbReference type="InterPro" id="IPR029063">
    <property type="entry name" value="SAM-dependent_MTases_sf"/>
</dbReference>
<dbReference type="OrthoDB" id="43862at2"/>
<evidence type="ECO:0000256" key="2">
    <source>
        <dbReference type="ARBA" id="ARBA00022603"/>
    </source>
</evidence>
<evidence type="ECO:0000259" key="4">
    <source>
        <dbReference type="Pfam" id="PF08241"/>
    </source>
</evidence>
<dbReference type="SUPFAM" id="SSF53335">
    <property type="entry name" value="S-adenosyl-L-methionine-dependent methyltransferases"/>
    <property type="match status" value="1"/>
</dbReference>
<dbReference type="RefSeq" id="WP_049740212.1">
    <property type="nucleotide sequence ID" value="NZ_BJON01000002.1"/>
</dbReference>
<keyword evidence="8" id="KW-1185">Reference proteome</keyword>
<evidence type="ECO:0000313" key="6">
    <source>
        <dbReference type="EMBL" id="KNB71178.1"/>
    </source>
</evidence>
<keyword evidence="3" id="KW-0808">Transferase</keyword>
<reference evidence="5 8" key="3">
    <citation type="submission" date="2019-06" db="EMBL/GenBank/DDBJ databases">
        <title>Whole genome shotgun sequence of Brevibacillus reuszeri NBRC 15719.</title>
        <authorList>
            <person name="Hosoyama A."/>
            <person name="Uohara A."/>
            <person name="Ohji S."/>
            <person name="Ichikawa N."/>
        </authorList>
    </citation>
    <scope>NUCLEOTIDE SEQUENCE [LARGE SCALE GENOMIC DNA]</scope>
    <source>
        <strain evidence="5 8">NBRC 15719</strain>
    </source>
</reference>
<organism evidence="6 7">
    <name type="scientific">Brevibacillus reuszeri</name>
    <dbReference type="NCBI Taxonomy" id="54915"/>
    <lineage>
        <taxon>Bacteria</taxon>
        <taxon>Bacillati</taxon>
        <taxon>Bacillota</taxon>
        <taxon>Bacilli</taxon>
        <taxon>Bacillales</taxon>
        <taxon>Paenibacillaceae</taxon>
        <taxon>Brevibacillus</taxon>
    </lineage>
</organism>
<dbReference type="GO" id="GO:0032259">
    <property type="term" value="P:methylation"/>
    <property type="evidence" value="ECO:0007669"/>
    <property type="project" value="UniProtKB-KW"/>
</dbReference>
<keyword evidence="2 6" id="KW-0489">Methyltransferase</keyword>
<protein>
    <submittedName>
        <fullName evidence="6">Methylase</fullName>
    </submittedName>
    <submittedName>
        <fullName evidence="5">SAM-dependent methyltransferase</fullName>
    </submittedName>
</protein>
<proteinExistence type="inferred from homology"/>
<dbReference type="EMBL" id="LGIQ01000009">
    <property type="protein sequence ID" value="KNB71178.1"/>
    <property type="molecule type" value="Genomic_DNA"/>
</dbReference>
<dbReference type="PATRIC" id="fig|54915.3.peg.3199"/>
<dbReference type="AlphaFoldDB" id="A0A0K9YR28"/>
<dbReference type="Pfam" id="PF08241">
    <property type="entry name" value="Methyltransf_11"/>
    <property type="match status" value="1"/>
</dbReference>
<dbReference type="GO" id="GO:0008757">
    <property type="term" value="F:S-adenosylmethionine-dependent methyltransferase activity"/>
    <property type="evidence" value="ECO:0007669"/>
    <property type="project" value="InterPro"/>
</dbReference>
<evidence type="ECO:0000256" key="1">
    <source>
        <dbReference type="ARBA" id="ARBA00008361"/>
    </source>
</evidence>
<dbReference type="CDD" id="cd02440">
    <property type="entry name" value="AdoMet_MTases"/>
    <property type="match status" value="1"/>
</dbReference>
<reference evidence="6" key="2">
    <citation type="submission" date="2015-07" db="EMBL/GenBank/DDBJ databases">
        <title>MeaNS - Measles Nucleotide Surveillance Program.</title>
        <authorList>
            <person name="Tran T."/>
            <person name="Druce J."/>
        </authorList>
    </citation>
    <scope>NUCLEOTIDE SEQUENCE</scope>
    <source>
        <strain evidence="6">DSM 9887</strain>
    </source>
</reference>
<comment type="similarity">
    <text evidence="1">Belongs to the methyltransferase superfamily.</text>
</comment>
<evidence type="ECO:0000313" key="8">
    <source>
        <dbReference type="Proteomes" id="UP000319578"/>
    </source>
</evidence>
<dbReference type="Proteomes" id="UP000319578">
    <property type="component" value="Unassembled WGS sequence"/>
</dbReference>
<accession>A0A0K9YR28</accession>
<comment type="caution">
    <text evidence="6">The sequence shown here is derived from an EMBL/GenBank/DDBJ whole genome shotgun (WGS) entry which is preliminary data.</text>
</comment>
<dbReference type="EMBL" id="BJON01000002">
    <property type="protein sequence ID" value="GED66555.1"/>
    <property type="molecule type" value="Genomic_DNA"/>
</dbReference>
<evidence type="ECO:0000256" key="3">
    <source>
        <dbReference type="ARBA" id="ARBA00022679"/>
    </source>
</evidence>
<dbReference type="InterPro" id="IPR013216">
    <property type="entry name" value="Methyltransf_11"/>
</dbReference>
<dbReference type="Proteomes" id="UP000036834">
    <property type="component" value="Unassembled WGS sequence"/>
</dbReference>
<reference evidence="7" key="1">
    <citation type="submission" date="2015-07" db="EMBL/GenBank/DDBJ databases">
        <title>Genome sequencing project for genomic taxonomy and phylogenomics of Bacillus-like bacteria.</title>
        <authorList>
            <person name="Liu B."/>
            <person name="Wang J."/>
            <person name="Zhu Y."/>
            <person name="Liu G."/>
            <person name="Chen Q."/>
            <person name="Chen Z."/>
            <person name="Lan J."/>
            <person name="Che J."/>
            <person name="Ge C."/>
            <person name="Shi H."/>
            <person name="Pan Z."/>
            <person name="Liu X."/>
        </authorList>
    </citation>
    <scope>NUCLEOTIDE SEQUENCE [LARGE SCALE GENOMIC DNA]</scope>
    <source>
        <strain evidence="7">DSM 9887</strain>
    </source>
</reference>
<feature type="domain" description="Methyltransferase type 11" evidence="4">
    <location>
        <begin position="50"/>
        <end position="146"/>
    </location>
</feature>
<gene>
    <name evidence="6" type="ORF">ADS79_20405</name>
    <name evidence="5" type="ORF">BRE01_02570</name>
</gene>
<evidence type="ECO:0000313" key="5">
    <source>
        <dbReference type="EMBL" id="GED66555.1"/>
    </source>
</evidence>